<name>G0S0K7_CHATD</name>
<feature type="region of interest" description="Disordered" evidence="2">
    <location>
        <begin position="423"/>
        <end position="442"/>
    </location>
</feature>
<dbReference type="PANTHER" id="PTHR10039">
    <property type="entry name" value="AMELOGENIN"/>
    <property type="match status" value="1"/>
</dbReference>
<evidence type="ECO:0000313" key="4">
    <source>
        <dbReference type="EMBL" id="EGS22567.1"/>
    </source>
</evidence>
<dbReference type="Proteomes" id="UP000008066">
    <property type="component" value="Unassembled WGS sequence"/>
</dbReference>
<feature type="compositionally biased region" description="Acidic residues" evidence="2">
    <location>
        <begin position="433"/>
        <end position="442"/>
    </location>
</feature>
<dbReference type="InterPro" id="IPR027417">
    <property type="entry name" value="P-loop_NTPase"/>
</dbReference>
<dbReference type="GeneID" id="18255074"/>
<gene>
    <name evidence="4" type="ORF">CTHT_0010360</name>
</gene>
<dbReference type="InterPro" id="IPR056884">
    <property type="entry name" value="NPHP3-like_N"/>
</dbReference>
<accession>G0S0K7</accession>
<evidence type="ECO:0000256" key="1">
    <source>
        <dbReference type="ARBA" id="ARBA00022737"/>
    </source>
</evidence>
<sequence>MTAAALNSGLLPSDVAGAVPSRSALDLVQALIHDAETMSRQGYHGLLVTLDVDSAYPSVQPPILREVLADQGSSFMYMDDHAQLSWSKHPIQLVHHASLRVSQLCAKARGLGLRIDPSKTEVLYIPPRGARAKWSRIDPARISTQVEGVFLSPSKSINIGDGLGGRLDQTPIQHEPSGLPPSAGPNIFNAVVTPSLLSIQTRDGLVVSRQGCERGAESDFPGVENDTDPVALVAGWLAQPPYRGWSRLHQAASGLGARPQWEPKRLGVRAWLGLPLDAPKRRRVPPPDMRGWWRANKPASALWDGHTAKPFLERFSRQCLSRWLAEASGHGDFSEYHVRFNHPRGALKECPCGRVVSRGHFFSCPLAIFNNPLAGRLDLRAFWTSFQLFRSRASQIELWGQAWDAATGRLIPTLRPLHLPLRTRPQSHRGIDPDTDSSESESELEIHIPGPATGTVADALEDAWAKGLSLPSHFTEDTLNEHNIGAVTASSAVSNIGAINNICFPTINNVGSLDVNSTGSAAGNITSPPTADNTTGSPGNTHNVNLQFHSSIQNSGSGNVIGHVQSQVINYHQADDQTVEQLIANLVKQLLSNKLPPPSAVMDIYAQHKKHRSQPSLSDLEGMFHAVAALYKDGVFVIVDALDECQMSDNIRSKFIETLLRLQLRKSNVNILATSRPVPDIVEAFDGYSRLQIVAQRDDIERYIRNKMPNLRAVSKYPHLQDEIIDCIASVADGMFLLAHLFFEALKDKVSAKLIRKTLKELQNDAKEKEPKHALLRRAYDDAMERINGQPVGYKKLANHVLSWIICAKRPLKTIEVQYAWAVKDSEDELDETAIPDAEDMLSIVELIQTDKTTRAESRYIGQQGMAIQMLLKRYYRMDEWTQTGRIERAERL</sequence>
<dbReference type="Gene3D" id="3.40.50.300">
    <property type="entry name" value="P-loop containing nucleotide triphosphate hydrolases"/>
    <property type="match status" value="1"/>
</dbReference>
<dbReference type="HOGENOM" id="CLU_323640_0_0_1"/>
<reference evidence="4 5" key="1">
    <citation type="journal article" date="2011" name="Cell">
        <title>Insight into structure and assembly of the nuclear pore complex by utilizing the genome of a eukaryotic thermophile.</title>
        <authorList>
            <person name="Amlacher S."/>
            <person name="Sarges P."/>
            <person name="Flemming D."/>
            <person name="van Noort V."/>
            <person name="Kunze R."/>
            <person name="Devos D.P."/>
            <person name="Arumugam M."/>
            <person name="Bork P."/>
            <person name="Hurt E."/>
        </authorList>
    </citation>
    <scope>NUCLEOTIDE SEQUENCE [LARGE SCALE GENOMIC DNA]</scope>
    <source>
        <strain evidence="5">DSM 1495 / CBS 144.50 / IMI 039719</strain>
    </source>
</reference>
<dbReference type="PANTHER" id="PTHR10039:SF15">
    <property type="entry name" value="NACHT DOMAIN-CONTAINING PROTEIN"/>
    <property type="match status" value="1"/>
</dbReference>
<evidence type="ECO:0000313" key="5">
    <source>
        <dbReference type="Proteomes" id="UP000008066"/>
    </source>
</evidence>
<evidence type="ECO:0000259" key="3">
    <source>
        <dbReference type="Pfam" id="PF24883"/>
    </source>
</evidence>
<evidence type="ECO:0000256" key="2">
    <source>
        <dbReference type="SAM" id="MobiDB-lite"/>
    </source>
</evidence>
<dbReference type="eggNOG" id="KOG4177">
    <property type="taxonomic scope" value="Eukaryota"/>
</dbReference>
<proteinExistence type="predicted"/>
<keyword evidence="5" id="KW-1185">Reference proteome</keyword>
<organism evidence="5">
    <name type="scientific">Chaetomium thermophilum (strain DSM 1495 / CBS 144.50 / IMI 039719)</name>
    <name type="common">Thermochaetoides thermophila</name>
    <dbReference type="NCBI Taxonomy" id="759272"/>
    <lineage>
        <taxon>Eukaryota</taxon>
        <taxon>Fungi</taxon>
        <taxon>Dikarya</taxon>
        <taxon>Ascomycota</taxon>
        <taxon>Pezizomycotina</taxon>
        <taxon>Sordariomycetes</taxon>
        <taxon>Sordariomycetidae</taxon>
        <taxon>Sordariales</taxon>
        <taxon>Chaetomiaceae</taxon>
        <taxon>Thermochaetoides</taxon>
    </lineage>
</organism>
<dbReference type="KEGG" id="cthr:CTHT_0010360"/>
<feature type="domain" description="Nephrocystin 3-like N-terminal" evidence="3">
    <location>
        <begin position="564"/>
        <end position="676"/>
    </location>
</feature>
<keyword evidence="1" id="KW-0677">Repeat</keyword>
<dbReference type="AlphaFoldDB" id="G0S0K7"/>
<dbReference type="RefSeq" id="XP_006691559.1">
    <property type="nucleotide sequence ID" value="XM_006691496.1"/>
</dbReference>
<dbReference type="OrthoDB" id="4842715at2759"/>
<dbReference type="EMBL" id="GL988039">
    <property type="protein sequence ID" value="EGS22567.1"/>
    <property type="molecule type" value="Genomic_DNA"/>
</dbReference>
<protein>
    <recommendedName>
        <fullName evidence="3">Nephrocystin 3-like N-terminal domain-containing protein</fullName>
    </recommendedName>
</protein>
<dbReference type="Pfam" id="PF24883">
    <property type="entry name" value="NPHP3_N"/>
    <property type="match status" value="1"/>
</dbReference>